<dbReference type="EMBL" id="JAALLT010000001">
    <property type="protein sequence ID" value="NGP75132.1"/>
    <property type="molecule type" value="Genomic_DNA"/>
</dbReference>
<dbReference type="AlphaFoldDB" id="A0A6M1SQY6"/>
<keyword evidence="1" id="KW-0812">Transmembrane</keyword>
<dbReference type="Proteomes" id="UP000473278">
    <property type="component" value="Unassembled WGS sequence"/>
</dbReference>
<evidence type="ECO:0000313" key="3">
    <source>
        <dbReference type="Proteomes" id="UP000473278"/>
    </source>
</evidence>
<keyword evidence="1" id="KW-1133">Transmembrane helix</keyword>
<dbReference type="RefSeq" id="WP_165138160.1">
    <property type="nucleotide sequence ID" value="NZ_JAALLT010000001.1"/>
</dbReference>
<name>A0A6M1SQY6_9BACT</name>
<evidence type="ECO:0000256" key="1">
    <source>
        <dbReference type="SAM" id="Phobius"/>
    </source>
</evidence>
<keyword evidence="3" id="KW-1185">Reference proteome</keyword>
<keyword evidence="1" id="KW-0472">Membrane</keyword>
<organism evidence="2 3">
    <name type="scientific">Halalkalibaculum roseum</name>
    <dbReference type="NCBI Taxonomy" id="2709311"/>
    <lineage>
        <taxon>Bacteria</taxon>
        <taxon>Pseudomonadati</taxon>
        <taxon>Balneolota</taxon>
        <taxon>Balneolia</taxon>
        <taxon>Balneolales</taxon>
        <taxon>Balneolaceae</taxon>
        <taxon>Halalkalibaculum</taxon>
    </lineage>
</organism>
<sequence>MNDNIDHVDDYFLEWSMGRLDDKKRQIVEHHLEMCEHCAKYYHTMQTIMEHPKTNQLPFLQKDPYLPARIKSKVESEQEEHEANKLALLGLSKAMTGSLILFGLLFGFLLGQQLVYIADEEQTPEQISVTELYYEGMAQPNFGSKLEEVLTEIEGD</sequence>
<dbReference type="Gene3D" id="1.10.10.1320">
    <property type="entry name" value="Anti-sigma factor, zinc-finger domain"/>
    <property type="match status" value="1"/>
</dbReference>
<dbReference type="InterPro" id="IPR041916">
    <property type="entry name" value="Anti_sigma_zinc_sf"/>
</dbReference>
<accession>A0A6M1SQY6</accession>
<feature type="transmembrane region" description="Helical" evidence="1">
    <location>
        <begin position="99"/>
        <end position="118"/>
    </location>
</feature>
<proteinExistence type="predicted"/>
<comment type="caution">
    <text evidence="2">The sequence shown here is derived from an EMBL/GenBank/DDBJ whole genome shotgun (WGS) entry which is preliminary data.</text>
</comment>
<reference evidence="2 3" key="1">
    <citation type="submission" date="2020-02" db="EMBL/GenBank/DDBJ databases">
        <title>Balneolaceae bacterium YR4-1, complete genome.</title>
        <authorList>
            <person name="Li Y."/>
            <person name="Wu S."/>
        </authorList>
    </citation>
    <scope>NUCLEOTIDE SEQUENCE [LARGE SCALE GENOMIC DNA]</scope>
    <source>
        <strain evidence="2 3">YR4-1</strain>
    </source>
</reference>
<protein>
    <recommendedName>
        <fullName evidence="4">Zinc-finger</fullName>
    </recommendedName>
</protein>
<gene>
    <name evidence="2" type="ORF">G3570_00695</name>
</gene>
<evidence type="ECO:0000313" key="2">
    <source>
        <dbReference type="EMBL" id="NGP75132.1"/>
    </source>
</evidence>
<evidence type="ECO:0008006" key="4">
    <source>
        <dbReference type="Google" id="ProtNLM"/>
    </source>
</evidence>